<sequence length="441" mass="51706">MVKMDEYEIMDKMEELKKLQKEQEAIKLENALLSEHLSRIVTRKGSMQIHLENLEAEEQEREAEEKEKADAAAALAAATAADATKRRRSTKRSFRVFQEVQRPSVKFFSPLRDSRKPRVRAPMSLEEKLEVVDDEIGCHNEQMNRLTAENNRVLDDLRAVFEETDYGIKDLASEKNSIQRDLMILAEINPRRKLYTEDFLRFQGEKLRKKRNIREKLQEKIDILHMEVMDAEHQFSTKRDLKDILHVIDFDQLKIQRIQLRSRIRLRTSEVWRYKALIKNAGALLMKARKDLEEKVEEGKRIRQSIVDRTPQISSSQVEINMEKKIQRSLNEDILRLIQEQDGPPQPRVLDYMRYRIKVAELRRELKTWLSKVDVIEQSHIRLRNHVRYIRKQRDAILAASPDILASLPDRGATPVQPKLAPVKVSLRPMQTSFTPVAVHG</sequence>
<evidence type="ECO:0000256" key="7">
    <source>
        <dbReference type="SAM" id="Coils"/>
    </source>
</evidence>
<dbReference type="Pfam" id="PF13870">
    <property type="entry name" value="CCDC113_CCDC96_CC"/>
    <property type="match status" value="1"/>
</dbReference>
<evidence type="ECO:0000256" key="1">
    <source>
        <dbReference type="ARBA" id="ARBA00004138"/>
    </source>
</evidence>
<evidence type="ECO:0000256" key="3">
    <source>
        <dbReference type="ARBA" id="ARBA00023054"/>
    </source>
</evidence>
<evidence type="ECO:0000256" key="2">
    <source>
        <dbReference type="ARBA" id="ARBA00022794"/>
    </source>
</evidence>
<feature type="coiled-coil region" evidence="7">
    <location>
        <begin position="2"/>
        <end position="81"/>
    </location>
</feature>
<dbReference type="InterPro" id="IPR051885">
    <property type="entry name" value="CC_CF"/>
</dbReference>
<evidence type="ECO:0000313" key="10">
    <source>
        <dbReference type="Proteomes" id="UP000001514"/>
    </source>
</evidence>
<feature type="domain" description="CCDC113/CCDC96 coiled-coil" evidence="8">
    <location>
        <begin position="208"/>
        <end position="378"/>
    </location>
</feature>
<dbReference type="AlphaFoldDB" id="D8R3L5"/>
<accession>D8R3L5</accession>
<dbReference type="EMBL" id="GL377571">
    <property type="protein sequence ID" value="EFJ32964.1"/>
    <property type="molecule type" value="Genomic_DNA"/>
</dbReference>
<dbReference type="InterPro" id="IPR025254">
    <property type="entry name" value="CCDC113/CCDC96_CC"/>
</dbReference>
<dbReference type="InParanoid" id="D8R3L5"/>
<keyword evidence="2" id="KW-0970">Cilium biogenesis/degradation</keyword>
<evidence type="ECO:0000256" key="5">
    <source>
        <dbReference type="ARBA" id="ARBA00044506"/>
    </source>
</evidence>
<keyword evidence="4" id="KW-0966">Cell projection</keyword>
<gene>
    <name evidence="9" type="ORF">SELMODRAFT_407004</name>
</gene>
<proteinExistence type="inferred from homology"/>
<name>D8R3L5_SELML</name>
<dbReference type="GO" id="GO:0036064">
    <property type="term" value="C:ciliary basal body"/>
    <property type="evidence" value="ECO:0000318"/>
    <property type="project" value="GO_Central"/>
</dbReference>
<dbReference type="eggNOG" id="ENOG502QU7J">
    <property type="taxonomic scope" value="Eukaryota"/>
</dbReference>
<comment type="similarity">
    <text evidence="5">Belongs to the CFAP263 family.</text>
</comment>
<protein>
    <recommendedName>
        <fullName evidence="6">Cilia- and flagella-associated protein 263</fullName>
    </recommendedName>
</protein>
<dbReference type="Proteomes" id="UP000001514">
    <property type="component" value="Unassembled WGS sequence"/>
</dbReference>
<dbReference type="Gramene" id="EFJ32964">
    <property type="protein sequence ID" value="EFJ32964"/>
    <property type="gene ID" value="SELMODRAFT_407004"/>
</dbReference>
<dbReference type="STRING" id="88036.D8R3L5"/>
<evidence type="ECO:0000256" key="4">
    <source>
        <dbReference type="ARBA" id="ARBA00023273"/>
    </source>
</evidence>
<dbReference type="KEGG" id="smo:SELMODRAFT_407004"/>
<evidence type="ECO:0000313" key="9">
    <source>
        <dbReference type="EMBL" id="EFJ32964.1"/>
    </source>
</evidence>
<dbReference type="OrthoDB" id="10259713at2759"/>
<evidence type="ECO:0000259" key="8">
    <source>
        <dbReference type="Pfam" id="PF13870"/>
    </source>
</evidence>
<comment type="subcellular location">
    <subcellularLocation>
        <location evidence="1">Cell projection</location>
        <location evidence="1">Cilium</location>
    </subcellularLocation>
</comment>
<dbReference type="PANTHER" id="PTHR15654:SF2">
    <property type="entry name" value="COILED-COIL DOMAIN-CONTAINING PROTEIN 113"/>
    <property type="match status" value="1"/>
</dbReference>
<dbReference type="GO" id="GO:0060271">
    <property type="term" value="P:cilium assembly"/>
    <property type="evidence" value="ECO:0000318"/>
    <property type="project" value="GO_Central"/>
</dbReference>
<organism evidence="10">
    <name type="scientific">Selaginella moellendorffii</name>
    <name type="common">Spikemoss</name>
    <dbReference type="NCBI Taxonomy" id="88036"/>
    <lineage>
        <taxon>Eukaryota</taxon>
        <taxon>Viridiplantae</taxon>
        <taxon>Streptophyta</taxon>
        <taxon>Embryophyta</taxon>
        <taxon>Tracheophyta</taxon>
        <taxon>Lycopodiopsida</taxon>
        <taxon>Selaginellales</taxon>
        <taxon>Selaginellaceae</taxon>
        <taxon>Selaginella</taxon>
    </lineage>
</organism>
<dbReference type="GO" id="GO:0005930">
    <property type="term" value="C:axoneme"/>
    <property type="evidence" value="ECO:0000318"/>
    <property type="project" value="GO_Central"/>
</dbReference>
<evidence type="ECO:0000256" key="6">
    <source>
        <dbReference type="ARBA" id="ARBA00044798"/>
    </source>
</evidence>
<dbReference type="PANTHER" id="PTHR15654">
    <property type="entry name" value="COILED-COIL DOMAIN-CONTAINING PROTEIN 113-RELATED"/>
    <property type="match status" value="1"/>
</dbReference>
<feature type="coiled-coil region" evidence="7">
    <location>
        <begin position="207"/>
        <end position="234"/>
    </location>
</feature>
<keyword evidence="3 7" id="KW-0175">Coiled coil</keyword>
<dbReference type="HOGENOM" id="CLU_716474_0_0_1"/>
<reference evidence="9 10" key="1">
    <citation type="journal article" date="2011" name="Science">
        <title>The Selaginella genome identifies genetic changes associated with the evolution of vascular plants.</title>
        <authorList>
            <person name="Banks J.A."/>
            <person name="Nishiyama T."/>
            <person name="Hasebe M."/>
            <person name="Bowman J.L."/>
            <person name="Gribskov M."/>
            <person name="dePamphilis C."/>
            <person name="Albert V.A."/>
            <person name="Aono N."/>
            <person name="Aoyama T."/>
            <person name="Ambrose B.A."/>
            <person name="Ashton N.W."/>
            <person name="Axtell M.J."/>
            <person name="Barker E."/>
            <person name="Barker M.S."/>
            <person name="Bennetzen J.L."/>
            <person name="Bonawitz N.D."/>
            <person name="Chapple C."/>
            <person name="Cheng C."/>
            <person name="Correa L.G."/>
            <person name="Dacre M."/>
            <person name="DeBarry J."/>
            <person name="Dreyer I."/>
            <person name="Elias M."/>
            <person name="Engstrom E.M."/>
            <person name="Estelle M."/>
            <person name="Feng L."/>
            <person name="Finet C."/>
            <person name="Floyd S.K."/>
            <person name="Frommer W.B."/>
            <person name="Fujita T."/>
            <person name="Gramzow L."/>
            <person name="Gutensohn M."/>
            <person name="Harholt J."/>
            <person name="Hattori M."/>
            <person name="Heyl A."/>
            <person name="Hirai T."/>
            <person name="Hiwatashi Y."/>
            <person name="Ishikawa M."/>
            <person name="Iwata M."/>
            <person name="Karol K.G."/>
            <person name="Koehler B."/>
            <person name="Kolukisaoglu U."/>
            <person name="Kubo M."/>
            <person name="Kurata T."/>
            <person name="Lalonde S."/>
            <person name="Li K."/>
            <person name="Li Y."/>
            <person name="Litt A."/>
            <person name="Lyons E."/>
            <person name="Manning G."/>
            <person name="Maruyama T."/>
            <person name="Michael T.P."/>
            <person name="Mikami K."/>
            <person name="Miyazaki S."/>
            <person name="Morinaga S."/>
            <person name="Murata T."/>
            <person name="Mueller-Roeber B."/>
            <person name="Nelson D.R."/>
            <person name="Obara M."/>
            <person name="Oguri Y."/>
            <person name="Olmstead R.G."/>
            <person name="Onodera N."/>
            <person name="Petersen B.L."/>
            <person name="Pils B."/>
            <person name="Prigge M."/>
            <person name="Rensing S.A."/>
            <person name="Riano-Pachon D.M."/>
            <person name="Roberts A.W."/>
            <person name="Sato Y."/>
            <person name="Scheller H.V."/>
            <person name="Schulz B."/>
            <person name="Schulz C."/>
            <person name="Shakirov E.V."/>
            <person name="Shibagaki N."/>
            <person name="Shinohara N."/>
            <person name="Shippen D.E."/>
            <person name="Soerensen I."/>
            <person name="Sotooka R."/>
            <person name="Sugimoto N."/>
            <person name="Sugita M."/>
            <person name="Sumikawa N."/>
            <person name="Tanurdzic M."/>
            <person name="Theissen G."/>
            <person name="Ulvskov P."/>
            <person name="Wakazuki S."/>
            <person name="Weng J.K."/>
            <person name="Willats W.W."/>
            <person name="Wipf D."/>
            <person name="Wolf P.G."/>
            <person name="Yang L."/>
            <person name="Zimmer A.D."/>
            <person name="Zhu Q."/>
            <person name="Mitros T."/>
            <person name="Hellsten U."/>
            <person name="Loque D."/>
            <person name="Otillar R."/>
            <person name="Salamov A."/>
            <person name="Schmutz J."/>
            <person name="Shapiro H."/>
            <person name="Lindquist E."/>
            <person name="Lucas S."/>
            <person name="Rokhsar D."/>
            <person name="Grigoriev I.V."/>
        </authorList>
    </citation>
    <scope>NUCLEOTIDE SEQUENCE [LARGE SCALE GENOMIC DNA]</scope>
</reference>
<keyword evidence="10" id="KW-1185">Reference proteome</keyword>